<proteinExistence type="predicted"/>
<keyword evidence="2" id="KW-1185">Reference proteome</keyword>
<evidence type="ECO:0000313" key="1">
    <source>
        <dbReference type="EMBL" id="GFT14060.1"/>
    </source>
</evidence>
<dbReference type="EMBL" id="BMAW01104396">
    <property type="protein sequence ID" value="GFT14060.1"/>
    <property type="molecule type" value="Genomic_DNA"/>
</dbReference>
<organism evidence="1 2">
    <name type="scientific">Nephila pilipes</name>
    <name type="common">Giant wood spider</name>
    <name type="synonym">Nephila maculata</name>
    <dbReference type="NCBI Taxonomy" id="299642"/>
    <lineage>
        <taxon>Eukaryota</taxon>
        <taxon>Metazoa</taxon>
        <taxon>Ecdysozoa</taxon>
        <taxon>Arthropoda</taxon>
        <taxon>Chelicerata</taxon>
        <taxon>Arachnida</taxon>
        <taxon>Araneae</taxon>
        <taxon>Araneomorphae</taxon>
        <taxon>Entelegynae</taxon>
        <taxon>Araneoidea</taxon>
        <taxon>Nephilidae</taxon>
        <taxon>Nephila</taxon>
    </lineage>
</organism>
<protein>
    <submittedName>
        <fullName evidence="1">Uncharacterized protein</fullName>
    </submittedName>
</protein>
<sequence length="60" mass="6930">MRAARNSEDEDNDDSSTDAYITHLKKNRNFIASWKLKKNPFKKTKRVPRNICIHVSAVIG</sequence>
<name>A0A8X6NHV1_NEPPI</name>
<feature type="non-terminal residue" evidence="1">
    <location>
        <position position="60"/>
    </location>
</feature>
<comment type="caution">
    <text evidence="1">The sequence shown here is derived from an EMBL/GenBank/DDBJ whole genome shotgun (WGS) entry which is preliminary data.</text>
</comment>
<dbReference type="Proteomes" id="UP000887013">
    <property type="component" value="Unassembled WGS sequence"/>
</dbReference>
<accession>A0A8X6NHV1</accession>
<reference evidence="1" key="1">
    <citation type="submission" date="2020-08" db="EMBL/GenBank/DDBJ databases">
        <title>Multicomponent nature underlies the extraordinary mechanical properties of spider dragline silk.</title>
        <authorList>
            <person name="Kono N."/>
            <person name="Nakamura H."/>
            <person name="Mori M."/>
            <person name="Yoshida Y."/>
            <person name="Ohtoshi R."/>
            <person name="Malay A.D."/>
            <person name="Moran D.A.P."/>
            <person name="Tomita M."/>
            <person name="Numata K."/>
            <person name="Arakawa K."/>
        </authorList>
    </citation>
    <scope>NUCLEOTIDE SEQUENCE</scope>
</reference>
<gene>
    <name evidence="1" type="ORF">NPIL_181761</name>
</gene>
<dbReference type="AlphaFoldDB" id="A0A8X6NHV1"/>
<evidence type="ECO:0000313" key="2">
    <source>
        <dbReference type="Proteomes" id="UP000887013"/>
    </source>
</evidence>